<keyword evidence="1" id="KW-0812">Transmembrane</keyword>
<feature type="domain" description="Flavinylation-associated cytochrome" evidence="2">
    <location>
        <begin position="77"/>
        <end position="134"/>
    </location>
</feature>
<keyword evidence="1" id="KW-0472">Membrane</keyword>
<dbReference type="SUPFAM" id="SSF81342">
    <property type="entry name" value="Transmembrane di-heme cytochromes"/>
    <property type="match status" value="1"/>
</dbReference>
<reference evidence="3 4" key="1">
    <citation type="submission" date="2021-01" db="EMBL/GenBank/DDBJ databases">
        <title>Genomic Encyclopedia of Type Strains, Phase IV (KMG-IV): sequencing the most valuable type-strain genomes for metagenomic binning, comparative biology and taxonomic classification.</title>
        <authorList>
            <person name="Goeker M."/>
        </authorList>
    </citation>
    <scope>NUCLEOTIDE SEQUENCE [LARGE SCALE GENOMIC DNA]</scope>
    <source>
        <strain evidence="3 4">DSM 100968</strain>
    </source>
</reference>
<evidence type="ECO:0000256" key="1">
    <source>
        <dbReference type="SAM" id="Phobius"/>
    </source>
</evidence>
<feature type="transmembrane region" description="Helical" evidence="1">
    <location>
        <begin position="120"/>
        <end position="141"/>
    </location>
</feature>
<dbReference type="InterPro" id="IPR025517">
    <property type="entry name" value="DUF4405"/>
</dbReference>
<accession>A0ABS2QAL5</accession>
<dbReference type="RefSeq" id="WP_205007348.1">
    <property type="nucleotide sequence ID" value="NZ_CBCRXA010000019.1"/>
</dbReference>
<feature type="transmembrane region" description="Helical" evidence="1">
    <location>
        <begin position="75"/>
        <end position="100"/>
    </location>
</feature>
<evidence type="ECO:0000259" key="2">
    <source>
        <dbReference type="Pfam" id="PF14358"/>
    </source>
</evidence>
<gene>
    <name evidence="3" type="ORF">JOC27_002258</name>
</gene>
<protein>
    <recommendedName>
        <fullName evidence="2">Flavinylation-associated cytochrome domain-containing protein</fullName>
    </recommendedName>
</protein>
<evidence type="ECO:0000313" key="4">
    <source>
        <dbReference type="Proteomes" id="UP000823201"/>
    </source>
</evidence>
<feature type="transmembrane region" description="Helical" evidence="1">
    <location>
        <begin position="253"/>
        <end position="274"/>
    </location>
</feature>
<dbReference type="EMBL" id="JAFBEV010000024">
    <property type="protein sequence ID" value="MBM7658795.1"/>
    <property type="molecule type" value="Genomic_DNA"/>
</dbReference>
<evidence type="ECO:0000313" key="3">
    <source>
        <dbReference type="EMBL" id="MBM7658795.1"/>
    </source>
</evidence>
<dbReference type="Proteomes" id="UP000823201">
    <property type="component" value="Unassembled WGS sequence"/>
</dbReference>
<dbReference type="Pfam" id="PF14358">
    <property type="entry name" value="DUF4405"/>
    <property type="match status" value="1"/>
</dbReference>
<sequence length="289" mass="31764">MKKNSIKWIIDLVMGLMFLLFFNSRVLGGLTYHEIAGLVFAGVFLTHVLLNSSWVKNITLRMFDGKLPWRARGAYLLNFLLLLSMSCVIFSGIVISRVVFPNFNLGNESWFRTAHEALSFFVLILVGLHVGIHWHWVVNVFKKMVGLKAKVRWTTYVLPIAALAILLFGVYEIQQTSFLNRVASVSSVFSGSGGDMRGHGTFEAGGNHPAGFKGGHGFASAGGQKPDLTNGQRPNFAHRQGLRGEGDGGGANVLGVIVVYSAITGVFVVLSYYLRKLFVRRRQSANAIG</sequence>
<dbReference type="InterPro" id="IPR016174">
    <property type="entry name" value="Di-haem_cyt_TM"/>
</dbReference>
<comment type="caution">
    <text evidence="3">The sequence shown here is derived from an EMBL/GenBank/DDBJ whole genome shotgun (WGS) entry which is preliminary data.</text>
</comment>
<feature type="transmembrane region" description="Helical" evidence="1">
    <location>
        <begin position="153"/>
        <end position="171"/>
    </location>
</feature>
<organism evidence="3 4">
    <name type="scientific">Sporolactobacillus spathodeae</name>
    <dbReference type="NCBI Taxonomy" id="1465502"/>
    <lineage>
        <taxon>Bacteria</taxon>
        <taxon>Bacillati</taxon>
        <taxon>Bacillota</taxon>
        <taxon>Bacilli</taxon>
        <taxon>Bacillales</taxon>
        <taxon>Sporolactobacillaceae</taxon>
        <taxon>Sporolactobacillus</taxon>
    </lineage>
</organism>
<proteinExistence type="predicted"/>
<keyword evidence="4" id="KW-1185">Reference proteome</keyword>
<keyword evidence="1" id="KW-1133">Transmembrane helix</keyword>
<feature type="transmembrane region" description="Helical" evidence="1">
    <location>
        <begin position="35"/>
        <end position="54"/>
    </location>
</feature>
<name>A0ABS2QAL5_9BACL</name>